<dbReference type="Pfam" id="PF07883">
    <property type="entry name" value="Cupin_2"/>
    <property type="match status" value="1"/>
</dbReference>
<organism evidence="2 3">
    <name type="scientific">Larkinella bovis</name>
    <dbReference type="NCBI Taxonomy" id="683041"/>
    <lineage>
        <taxon>Bacteria</taxon>
        <taxon>Pseudomonadati</taxon>
        <taxon>Bacteroidota</taxon>
        <taxon>Cytophagia</taxon>
        <taxon>Cytophagales</taxon>
        <taxon>Spirosomataceae</taxon>
        <taxon>Larkinella</taxon>
    </lineage>
</organism>
<name>A0ABW0IK97_9BACT</name>
<gene>
    <name evidence="2" type="ORF">ACFPMF_19810</name>
</gene>
<evidence type="ECO:0000259" key="1">
    <source>
        <dbReference type="Pfam" id="PF07883"/>
    </source>
</evidence>
<dbReference type="CDD" id="cd06981">
    <property type="entry name" value="cupin_reut_a1446"/>
    <property type="match status" value="1"/>
</dbReference>
<dbReference type="InterPro" id="IPR011051">
    <property type="entry name" value="RmlC_Cupin_sf"/>
</dbReference>
<protein>
    <submittedName>
        <fullName evidence="2">Cupin domain-containing protein</fullName>
    </submittedName>
</protein>
<dbReference type="SUPFAM" id="SSF51182">
    <property type="entry name" value="RmlC-like cupins"/>
    <property type="match status" value="1"/>
</dbReference>
<keyword evidence="3" id="KW-1185">Reference proteome</keyword>
<sequence>MQTGNFFSDIPAQLPEELVNELVGRDGIRVERIVSKGHASPDDFWYDQAENEWVMVLKGEARLRIEGRAEPLDLKTGDYINLPAHCKHRVEWTKEGEETIWLAVFY</sequence>
<dbReference type="EMBL" id="JBHSMA010000007">
    <property type="protein sequence ID" value="MFC5411577.1"/>
    <property type="molecule type" value="Genomic_DNA"/>
</dbReference>
<dbReference type="Proteomes" id="UP001596106">
    <property type="component" value="Unassembled WGS sequence"/>
</dbReference>
<reference evidence="3" key="1">
    <citation type="journal article" date="2019" name="Int. J. Syst. Evol. Microbiol.">
        <title>The Global Catalogue of Microorganisms (GCM) 10K type strain sequencing project: providing services to taxonomists for standard genome sequencing and annotation.</title>
        <authorList>
            <consortium name="The Broad Institute Genomics Platform"/>
            <consortium name="The Broad Institute Genome Sequencing Center for Infectious Disease"/>
            <person name="Wu L."/>
            <person name="Ma J."/>
        </authorList>
    </citation>
    <scope>NUCLEOTIDE SEQUENCE [LARGE SCALE GENOMIC DNA]</scope>
    <source>
        <strain evidence="3">CCUG 55250</strain>
    </source>
</reference>
<evidence type="ECO:0000313" key="2">
    <source>
        <dbReference type="EMBL" id="MFC5411577.1"/>
    </source>
</evidence>
<dbReference type="RefSeq" id="WP_379848468.1">
    <property type="nucleotide sequence ID" value="NZ_JBHSMA010000007.1"/>
</dbReference>
<proteinExistence type="predicted"/>
<accession>A0ABW0IK97</accession>
<comment type="caution">
    <text evidence="2">The sequence shown here is derived from an EMBL/GenBank/DDBJ whole genome shotgun (WGS) entry which is preliminary data.</text>
</comment>
<dbReference type="Gene3D" id="2.60.120.10">
    <property type="entry name" value="Jelly Rolls"/>
    <property type="match status" value="1"/>
</dbReference>
<dbReference type="InterPro" id="IPR013096">
    <property type="entry name" value="Cupin_2"/>
</dbReference>
<feature type="domain" description="Cupin type-2" evidence="1">
    <location>
        <begin position="43"/>
        <end position="105"/>
    </location>
</feature>
<dbReference type="InterPro" id="IPR014710">
    <property type="entry name" value="RmlC-like_jellyroll"/>
</dbReference>
<evidence type="ECO:0000313" key="3">
    <source>
        <dbReference type="Proteomes" id="UP001596106"/>
    </source>
</evidence>